<gene>
    <name evidence="7" type="ORF">OEZ85_011009</name>
</gene>
<evidence type="ECO:0000259" key="6">
    <source>
        <dbReference type="Pfam" id="PF02747"/>
    </source>
</evidence>
<protein>
    <recommendedName>
        <fullName evidence="3">DNA sliding clamp PCNA</fullName>
    </recommendedName>
</protein>
<reference evidence="7 8" key="1">
    <citation type="submission" date="2023-05" db="EMBL/GenBank/DDBJ databases">
        <title>A 100% complete, gapless, phased diploid assembly of the Scenedesmus obliquus UTEX 3031 genome.</title>
        <authorList>
            <person name="Biondi T.C."/>
            <person name="Hanschen E.R."/>
            <person name="Kwon T."/>
            <person name="Eng W."/>
            <person name="Kruse C.P.S."/>
            <person name="Koehler S.I."/>
            <person name="Kunde Y."/>
            <person name="Gleasner C.D."/>
            <person name="You Mak K.T."/>
            <person name="Polle J."/>
            <person name="Hovde B.T."/>
            <person name="Starkenburg S.R."/>
        </authorList>
    </citation>
    <scope>NUCLEOTIDE SEQUENCE [LARGE SCALE GENOMIC DNA]</scope>
    <source>
        <strain evidence="7 8">DOE0152z</strain>
    </source>
</reference>
<dbReference type="Pfam" id="PF02747">
    <property type="entry name" value="PCNA_C"/>
    <property type="match status" value="1"/>
</dbReference>
<dbReference type="Pfam" id="PF00705">
    <property type="entry name" value="PCNA_N"/>
    <property type="match status" value="1"/>
</dbReference>
<dbReference type="HAMAP" id="MF_00317">
    <property type="entry name" value="DNApol_clamp_arch"/>
    <property type="match status" value="1"/>
</dbReference>
<proteinExistence type="inferred from homology"/>
<dbReference type="PANTHER" id="PTHR11352">
    <property type="entry name" value="PROLIFERATING CELL NUCLEAR ANTIGEN"/>
    <property type="match status" value="1"/>
</dbReference>
<comment type="similarity">
    <text evidence="1 4">Belongs to the PCNA family.</text>
</comment>
<keyword evidence="4" id="KW-0235">DNA replication</keyword>
<evidence type="ECO:0000256" key="4">
    <source>
        <dbReference type="RuleBase" id="RU003671"/>
    </source>
</evidence>
<comment type="function">
    <text evidence="3">This protein is an auxiliary protein of DNA polymerase delta and is involved in the control of eukaryotic DNA replication by increasing the polymerase's processivity during elongation of the leading strand.</text>
</comment>
<dbReference type="Gene3D" id="3.70.10.10">
    <property type="match status" value="1"/>
</dbReference>
<evidence type="ECO:0000313" key="7">
    <source>
        <dbReference type="EMBL" id="WIA10843.1"/>
    </source>
</evidence>
<accession>A0ABY8TNZ9</accession>
<feature type="domain" description="Proliferating cell nuclear antigen PCNA N-terminal" evidence="5">
    <location>
        <begin position="13"/>
        <end position="130"/>
    </location>
</feature>
<keyword evidence="3" id="KW-0539">Nucleus</keyword>
<dbReference type="CDD" id="cd00577">
    <property type="entry name" value="PCNA"/>
    <property type="match status" value="1"/>
</dbReference>
<dbReference type="InterPro" id="IPR022649">
    <property type="entry name" value="Pr_cel_nuc_antig_C"/>
</dbReference>
<evidence type="ECO:0000313" key="8">
    <source>
        <dbReference type="Proteomes" id="UP001244341"/>
    </source>
</evidence>
<keyword evidence="8" id="KW-1185">Reference proteome</keyword>
<evidence type="ECO:0000256" key="3">
    <source>
        <dbReference type="RuleBase" id="RU000641"/>
    </source>
</evidence>
<dbReference type="InterPro" id="IPR000730">
    <property type="entry name" value="Pr_cel_nuc_antig"/>
</dbReference>
<evidence type="ECO:0000256" key="2">
    <source>
        <dbReference type="ARBA" id="ARBA00023125"/>
    </source>
</evidence>
<name>A0ABY8TNZ9_TETOB</name>
<dbReference type="SUPFAM" id="SSF55979">
    <property type="entry name" value="DNA clamp"/>
    <property type="match status" value="2"/>
</dbReference>
<feature type="domain" description="Proliferating cell nuclear antigen PCNA C-terminal" evidence="6">
    <location>
        <begin position="134"/>
        <end position="255"/>
    </location>
</feature>
<dbReference type="Proteomes" id="UP001244341">
    <property type="component" value="Chromosome 2b"/>
</dbReference>
<keyword evidence="2 4" id="KW-0238">DNA-binding</keyword>
<evidence type="ECO:0000256" key="1">
    <source>
        <dbReference type="ARBA" id="ARBA00010462"/>
    </source>
</evidence>
<evidence type="ECO:0000259" key="5">
    <source>
        <dbReference type="Pfam" id="PF00705"/>
    </source>
</evidence>
<comment type="subcellular location">
    <subcellularLocation>
        <location evidence="3">Nucleus</location>
    </subcellularLocation>
</comment>
<dbReference type="EMBL" id="CP126209">
    <property type="protein sequence ID" value="WIA10843.1"/>
    <property type="molecule type" value="Genomic_DNA"/>
</dbReference>
<sequence length="259" mass="28474">MTRAQSAAQGRVQGSAFKSLFEVLREVLHDVNLTFNGHGMKIMTVDGSRVALVYAKLNAESFEQYACEGTLNLGVNLGHVHKLIKSSSNHDTISMYVLRSNTEELGIEVAQPEKRSMSRFQLKLLDVDVENITIPDVEFQSVITLPSQYFARLCKDVSAISDTITITSRASQLIVSARGDFASQETIIDQNTTTGGASGDEEEVTGSYLIKYILLFNKAAALSSTLELYLKQGWPLISSYKIASLGELRFILAPKIEAD</sequence>
<organism evidence="7 8">
    <name type="scientific">Tetradesmus obliquus</name>
    <name type="common">Green alga</name>
    <name type="synonym">Acutodesmus obliquus</name>
    <dbReference type="NCBI Taxonomy" id="3088"/>
    <lineage>
        <taxon>Eukaryota</taxon>
        <taxon>Viridiplantae</taxon>
        <taxon>Chlorophyta</taxon>
        <taxon>core chlorophytes</taxon>
        <taxon>Chlorophyceae</taxon>
        <taxon>CS clade</taxon>
        <taxon>Sphaeropleales</taxon>
        <taxon>Scenedesmaceae</taxon>
        <taxon>Tetradesmus</taxon>
    </lineage>
</organism>
<dbReference type="PANTHER" id="PTHR11352:SF0">
    <property type="entry name" value="PROLIFERATING CELL NUCLEAR ANTIGEN"/>
    <property type="match status" value="1"/>
</dbReference>
<dbReference type="PRINTS" id="PR00339">
    <property type="entry name" value="PCNACYCLIN"/>
</dbReference>
<dbReference type="InterPro" id="IPR022648">
    <property type="entry name" value="Pr_cel_nuc_antig_N"/>
</dbReference>
<dbReference type="NCBIfam" id="TIGR00590">
    <property type="entry name" value="pcna"/>
    <property type="match status" value="1"/>
</dbReference>
<dbReference type="InterPro" id="IPR046938">
    <property type="entry name" value="DNA_clamp_sf"/>
</dbReference>